<dbReference type="InterPro" id="IPR036968">
    <property type="entry name" value="Enolpyruvate_Tfrase_sf"/>
</dbReference>
<keyword evidence="8 12" id="KW-0131">Cell cycle</keyword>
<dbReference type="PANTHER" id="PTHR43783:SF1">
    <property type="entry name" value="UDP-N-ACETYLGLUCOSAMINE 1-CARBOXYVINYLTRANSFERASE"/>
    <property type="match status" value="1"/>
</dbReference>
<feature type="binding site" evidence="12">
    <location>
        <position position="308"/>
    </location>
    <ligand>
        <name>UDP-N-acetyl-alpha-D-glucosamine</name>
        <dbReference type="ChEBI" id="CHEBI:57705"/>
    </ligand>
</feature>
<protein>
    <recommendedName>
        <fullName evidence="12">UDP-N-acetylglucosamine 1-carboxyvinyltransferase</fullName>
        <ecNumber evidence="12">2.5.1.7</ecNumber>
    </recommendedName>
    <alternativeName>
        <fullName evidence="12">Enoylpyruvate transferase</fullName>
    </alternativeName>
    <alternativeName>
        <fullName evidence="12">UDP-N-acetylglucosamine enolpyruvyl transferase</fullName>
        <shortName evidence="12">EPT</shortName>
    </alternativeName>
</protein>
<dbReference type="AlphaFoldDB" id="Q0AU46"/>
<keyword evidence="9 12" id="KW-0961">Cell wall biogenesis/degradation</keyword>
<keyword evidence="7 12" id="KW-0573">Peptidoglycan synthesis</keyword>
<dbReference type="OrthoDB" id="9803760at2"/>
<dbReference type="InterPro" id="IPR001986">
    <property type="entry name" value="Enolpyruvate_Tfrase_dom"/>
</dbReference>
<keyword evidence="6 12" id="KW-0133">Cell shape</keyword>
<keyword evidence="12" id="KW-0670">Pyruvate</keyword>
<dbReference type="NCBIfam" id="TIGR01072">
    <property type="entry name" value="murA"/>
    <property type="match status" value="1"/>
</dbReference>
<comment type="catalytic activity">
    <reaction evidence="11 12">
        <text>phosphoenolpyruvate + UDP-N-acetyl-alpha-D-glucosamine = UDP-N-acetyl-3-O-(1-carboxyvinyl)-alpha-D-glucosamine + phosphate</text>
        <dbReference type="Rhea" id="RHEA:18681"/>
        <dbReference type="ChEBI" id="CHEBI:43474"/>
        <dbReference type="ChEBI" id="CHEBI:57705"/>
        <dbReference type="ChEBI" id="CHEBI:58702"/>
        <dbReference type="ChEBI" id="CHEBI:68483"/>
        <dbReference type="EC" id="2.5.1.7"/>
    </reaction>
</comment>
<dbReference type="SUPFAM" id="SSF55205">
    <property type="entry name" value="EPT/RTPC-like"/>
    <property type="match status" value="1"/>
</dbReference>
<evidence type="ECO:0000256" key="1">
    <source>
        <dbReference type="ARBA" id="ARBA00004496"/>
    </source>
</evidence>
<sequence>MKDCLIIEGGHPLNGRVRVSGAKNAGLVLLVASTLADGETILDNMPRIRDVEVMVQILNELGVNARWNEDGSLSICPPPAGSMKVKTSYELSKKLRASNLLLGALLGREREAVISLPGGCDIGSRPMDLHIKGIQALGAEVDIEHGFIYARSKTPSGARVYLDFPSVGATENIMMMASRTPGQSVIENAAKEPEIVDLANFLNSMGARIRGAGTDLIKVEGVPELKACRYAIIPDRIEAGTYMVGAAISGGDVQVENVIPTHLHPIVAKLQETGAIVEETDQGVRVRAGRQVLPVDIKTLPYPGFPTDMQSQMMALLSLAEGSSVIVENVFENRFQIVDELKRMGASIQVEGHTAVVRGVKTLFGARVKATDLRAGAGLILGALAARGETTIENAIHIFRGYENIEEKLIQLGARVKTK</sequence>
<evidence type="ECO:0000256" key="2">
    <source>
        <dbReference type="ARBA" id="ARBA00004752"/>
    </source>
</evidence>
<evidence type="ECO:0000256" key="11">
    <source>
        <dbReference type="ARBA" id="ARBA00047527"/>
    </source>
</evidence>
<dbReference type="HOGENOM" id="CLU_027387_0_0_9"/>
<feature type="binding site" evidence="12">
    <location>
        <begin position="23"/>
        <end position="24"/>
    </location>
    <ligand>
        <name>phosphoenolpyruvate</name>
        <dbReference type="ChEBI" id="CHEBI:58702"/>
    </ligand>
</feature>
<gene>
    <name evidence="12" type="primary">murA</name>
    <name evidence="14" type="ordered locus">Swol_2469</name>
</gene>
<evidence type="ECO:0000256" key="4">
    <source>
        <dbReference type="ARBA" id="ARBA00022618"/>
    </source>
</evidence>
<dbReference type="EMBL" id="CP000448">
    <property type="protein sequence ID" value="ABI69758.1"/>
    <property type="molecule type" value="Genomic_DNA"/>
</dbReference>
<comment type="similarity">
    <text evidence="10 12">Belongs to the EPSP synthase family. MurA subfamily.</text>
</comment>
<keyword evidence="3 12" id="KW-0963">Cytoplasm</keyword>
<dbReference type="Proteomes" id="UP000001968">
    <property type="component" value="Chromosome"/>
</dbReference>
<dbReference type="HAMAP" id="MF_00111">
    <property type="entry name" value="MurA"/>
    <property type="match status" value="1"/>
</dbReference>
<evidence type="ECO:0000256" key="8">
    <source>
        <dbReference type="ARBA" id="ARBA00023306"/>
    </source>
</evidence>
<evidence type="ECO:0000256" key="7">
    <source>
        <dbReference type="ARBA" id="ARBA00022984"/>
    </source>
</evidence>
<dbReference type="CDD" id="cd01555">
    <property type="entry name" value="UdpNAET"/>
    <property type="match status" value="1"/>
</dbReference>
<feature type="domain" description="Enolpyruvate transferase" evidence="13">
    <location>
        <begin position="8"/>
        <end position="409"/>
    </location>
</feature>
<keyword evidence="5 12" id="KW-0808">Transferase</keyword>
<evidence type="ECO:0000256" key="10">
    <source>
        <dbReference type="ARBA" id="ARBA00038367"/>
    </source>
</evidence>
<feature type="binding site" evidence="12">
    <location>
        <position position="96"/>
    </location>
    <ligand>
        <name>UDP-N-acetyl-alpha-D-glucosamine</name>
        <dbReference type="ChEBI" id="CHEBI:57705"/>
    </ligand>
</feature>
<evidence type="ECO:0000256" key="9">
    <source>
        <dbReference type="ARBA" id="ARBA00023316"/>
    </source>
</evidence>
<dbReference type="KEGG" id="swo:Swol_2469"/>
<comment type="caution">
    <text evidence="12">Lacks conserved residue(s) required for the propagation of feature annotation.</text>
</comment>
<dbReference type="GO" id="GO:0009252">
    <property type="term" value="P:peptidoglycan biosynthetic process"/>
    <property type="evidence" value="ECO:0007669"/>
    <property type="project" value="UniProtKB-UniRule"/>
</dbReference>
<comment type="subcellular location">
    <subcellularLocation>
        <location evidence="1 12">Cytoplasm</location>
    </subcellularLocation>
</comment>
<proteinExistence type="inferred from homology"/>
<evidence type="ECO:0000256" key="12">
    <source>
        <dbReference type="HAMAP-Rule" id="MF_00111"/>
    </source>
</evidence>
<dbReference type="InterPro" id="IPR005750">
    <property type="entry name" value="UDP_GlcNAc_COvinyl_MurA"/>
</dbReference>
<organism evidence="14 15">
    <name type="scientific">Syntrophomonas wolfei subsp. wolfei (strain DSM 2245B / Goettingen)</name>
    <dbReference type="NCBI Taxonomy" id="335541"/>
    <lineage>
        <taxon>Bacteria</taxon>
        <taxon>Bacillati</taxon>
        <taxon>Bacillota</taxon>
        <taxon>Clostridia</taxon>
        <taxon>Eubacteriales</taxon>
        <taxon>Syntrophomonadaceae</taxon>
        <taxon>Syntrophomonas</taxon>
    </lineage>
</organism>
<evidence type="ECO:0000256" key="5">
    <source>
        <dbReference type="ARBA" id="ARBA00022679"/>
    </source>
</evidence>
<keyword evidence="4 12" id="KW-0132">Cell division</keyword>
<evidence type="ECO:0000259" key="13">
    <source>
        <dbReference type="Pfam" id="PF00275"/>
    </source>
</evidence>
<dbReference type="GO" id="GO:0008360">
    <property type="term" value="P:regulation of cell shape"/>
    <property type="evidence" value="ECO:0007669"/>
    <property type="project" value="UniProtKB-KW"/>
</dbReference>
<dbReference type="STRING" id="335541.Swol_2469"/>
<reference evidence="15" key="1">
    <citation type="journal article" date="2010" name="Environ. Microbiol.">
        <title>The genome of Syntrophomonas wolfei: new insights into syntrophic metabolism and biohydrogen production.</title>
        <authorList>
            <person name="Sieber J.R."/>
            <person name="Sims D.R."/>
            <person name="Han C."/>
            <person name="Kim E."/>
            <person name="Lykidis A."/>
            <person name="Lapidus A.L."/>
            <person name="McDonnald E."/>
            <person name="Rohlin L."/>
            <person name="Culley D.E."/>
            <person name="Gunsalus R."/>
            <person name="McInerney M.J."/>
        </authorList>
    </citation>
    <scope>NUCLEOTIDE SEQUENCE [LARGE SCALE GENOMIC DNA]</scope>
    <source>
        <strain evidence="15">DSM 2245B / Goettingen</strain>
    </source>
</reference>
<dbReference type="GO" id="GO:0005737">
    <property type="term" value="C:cytoplasm"/>
    <property type="evidence" value="ECO:0007669"/>
    <property type="project" value="UniProtKB-SubCell"/>
</dbReference>
<dbReference type="GO" id="GO:0008760">
    <property type="term" value="F:UDP-N-acetylglucosamine 1-carboxyvinyltransferase activity"/>
    <property type="evidence" value="ECO:0007669"/>
    <property type="project" value="UniProtKB-UniRule"/>
</dbReference>
<feature type="binding site" evidence="12">
    <location>
        <position position="330"/>
    </location>
    <ligand>
        <name>UDP-N-acetyl-alpha-D-glucosamine</name>
        <dbReference type="ChEBI" id="CHEBI:57705"/>
    </ligand>
</feature>
<evidence type="ECO:0000256" key="6">
    <source>
        <dbReference type="ARBA" id="ARBA00022960"/>
    </source>
</evidence>
<comment type="pathway">
    <text evidence="2 12">Cell wall biogenesis; peptidoglycan biosynthesis.</text>
</comment>
<dbReference type="PANTHER" id="PTHR43783">
    <property type="entry name" value="UDP-N-ACETYLGLUCOSAMINE 1-CARBOXYVINYLTRANSFERASE"/>
    <property type="match status" value="1"/>
</dbReference>
<dbReference type="RefSeq" id="WP_011641840.1">
    <property type="nucleotide sequence ID" value="NC_008346.1"/>
</dbReference>
<evidence type="ECO:0000256" key="3">
    <source>
        <dbReference type="ARBA" id="ARBA00022490"/>
    </source>
</evidence>
<evidence type="ECO:0000313" key="14">
    <source>
        <dbReference type="EMBL" id="ABI69758.1"/>
    </source>
</evidence>
<dbReference type="eggNOG" id="COG0766">
    <property type="taxonomic scope" value="Bacteria"/>
</dbReference>
<dbReference type="InterPro" id="IPR050068">
    <property type="entry name" value="MurA_subfamily"/>
</dbReference>
<dbReference type="Pfam" id="PF00275">
    <property type="entry name" value="EPSP_synthase"/>
    <property type="match status" value="1"/>
</dbReference>
<dbReference type="UniPathway" id="UPA00219"/>
<accession>Q0AU46</accession>
<dbReference type="GO" id="GO:0071555">
    <property type="term" value="P:cell wall organization"/>
    <property type="evidence" value="ECO:0007669"/>
    <property type="project" value="UniProtKB-KW"/>
</dbReference>
<evidence type="ECO:0000313" key="15">
    <source>
        <dbReference type="Proteomes" id="UP000001968"/>
    </source>
</evidence>
<comment type="function">
    <text evidence="12">Cell wall formation. Adds enolpyruvyl to UDP-N-acetylglucosamine.</text>
</comment>
<feature type="modified residue" description="2-(S-cysteinyl)pyruvic acid O-phosphothioketal" evidence="12">
    <location>
        <position position="120"/>
    </location>
</feature>
<dbReference type="GO" id="GO:0019277">
    <property type="term" value="P:UDP-N-acetylgalactosamine biosynthetic process"/>
    <property type="evidence" value="ECO:0007669"/>
    <property type="project" value="InterPro"/>
</dbReference>
<feature type="active site" description="Proton donor" evidence="12">
    <location>
        <position position="120"/>
    </location>
</feature>
<dbReference type="InterPro" id="IPR013792">
    <property type="entry name" value="RNA3'P_cycl/enolpyr_Trfase_a/b"/>
</dbReference>
<dbReference type="NCBIfam" id="NF006873">
    <property type="entry name" value="PRK09369.1"/>
    <property type="match status" value="1"/>
</dbReference>
<dbReference type="GO" id="GO:0051301">
    <property type="term" value="P:cell division"/>
    <property type="evidence" value="ECO:0007669"/>
    <property type="project" value="UniProtKB-KW"/>
</dbReference>
<feature type="binding site" evidence="12">
    <location>
        <begin position="125"/>
        <end position="129"/>
    </location>
    <ligand>
        <name>UDP-N-acetyl-alpha-D-glucosamine</name>
        <dbReference type="ChEBI" id="CHEBI:57705"/>
    </ligand>
</feature>
<dbReference type="Gene3D" id="3.65.10.10">
    <property type="entry name" value="Enolpyruvate transferase domain"/>
    <property type="match status" value="2"/>
</dbReference>
<keyword evidence="15" id="KW-1185">Reference proteome</keyword>
<name>Q0AU46_SYNWW</name>
<dbReference type="EC" id="2.5.1.7" evidence="12"/>